<evidence type="ECO:0000256" key="1">
    <source>
        <dbReference type="ARBA" id="ARBA00004123"/>
    </source>
</evidence>
<feature type="domain" description="NAC" evidence="8">
    <location>
        <begin position="5"/>
        <end position="155"/>
    </location>
</feature>
<evidence type="ECO:0000256" key="7">
    <source>
        <dbReference type="SAM" id="Phobius"/>
    </source>
</evidence>
<dbReference type="SUPFAM" id="SSF101941">
    <property type="entry name" value="NAC domain"/>
    <property type="match status" value="1"/>
</dbReference>
<gene>
    <name evidence="9" type="ORF">DEO72_LG7g2416</name>
</gene>
<dbReference type="GO" id="GO:0006355">
    <property type="term" value="P:regulation of DNA-templated transcription"/>
    <property type="evidence" value="ECO:0007669"/>
    <property type="project" value="InterPro"/>
</dbReference>
<keyword evidence="5" id="KW-0539">Nucleus</keyword>
<keyword evidence="2" id="KW-0805">Transcription regulation</keyword>
<dbReference type="PANTHER" id="PTHR31744:SF210">
    <property type="entry name" value="NAC DOMAIN-CONTAINING PROTEIN 86-LIKE"/>
    <property type="match status" value="1"/>
</dbReference>
<proteinExistence type="predicted"/>
<dbReference type="PROSITE" id="PS51005">
    <property type="entry name" value="NAC"/>
    <property type="match status" value="1"/>
</dbReference>
<evidence type="ECO:0000256" key="5">
    <source>
        <dbReference type="ARBA" id="ARBA00023242"/>
    </source>
</evidence>
<evidence type="ECO:0000256" key="6">
    <source>
        <dbReference type="SAM" id="MobiDB-lite"/>
    </source>
</evidence>
<dbReference type="InterPro" id="IPR036093">
    <property type="entry name" value="NAC_dom_sf"/>
</dbReference>
<feature type="region of interest" description="Disordered" evidence="6">
    <location>
        <begin position="433"/>
        <end position="478"/>
    </location>
</feature>
<dbReference type="GO" id="GO:0005634">
    <property type="term" value="C:nucleus"/>
    <property type="evidence" value="ECO:0007669"/>
    <property type="project" value="UniProtKB-SubCell"/>
</dbReference>
<dbReference type="EMBL" id="CP039351">
    <property type="protein sequence ID" value="QCE01123.1"/>
    <property type="molecule type" value="Genomic_DNA"/>
</dbReference>
<evidence type="ECO:0000313" key="9">
    <source>
        <dbReference type="EMBL" id="QCE01123.1"/>
    </source>
</evidence>
<feature type="compositionally biased region" description="Basic and acidic residues" evidence="6">
    <location>
        <begin position="433"/>
        <end position="448"/>
    </location>
</feature>
<dbReference type="GO" id="GO:0003677">
    <property type="term" value="F:DNA binding"/>
    <property type="evidence" value="ECO:0007669"/>
    <property type="project" value="UniProtKB-KW"/>
</dbReference>
<keyword evidence="7" id="KW-0472">Membrane</keyword>
<dbReference type="OrthoDB" id="1860415at2759"/>
<reference evidence="9 10" key="1">
    <citation type="submission" date="2019-04" db="EMBL/GenBank/DDBJ databases">
        <title>An improved genome assembly and genetic linkage map for asparagus bean, Vigna unguiculata ssp. sesquipedialis.</title>
        <authorList>
            <person name="Xia Q."/>
            <person name="Zhang R."/>
            <person name="Dong Y."/>
        </authorList>
    </citation>
    <scope>NUCLEOTIDE SEQUENCE [LARGE SCALE GENOMIC DNA]</scope>
    <source>
        <tissue evidence="9">Leaf</tissue>
    </source>
</reference>
<dbReference type="FunFam" id="2.170.150.80:FF:000002">
    <property type="entry name" value="Nac domain-containing protein 86"/>
    <property type="match status" value="1"/>
</dbReference>
<keyword evidence="3" id="KW-0238">DNA-binding</keyword>
<dbReference type="Gramene" id="Vigun08g140300.1.v1.2">
    <property type="protein sequence ID" value="Vigun08g140300.1.v1.2"/>
    <property type="gene ID" value="Vigun08g140300.v1.2"/>
</dbReference>
<dbReference type="Gene3D" id="2.170.150.80">
    <property type="entry name" value="NAC domain"/>
    <property type="match status" value="1"/>
</dbReference>
<evidence type="ECO:0000256" key="3">
    <source>
        <dbReference type="ARBA" id="ARBA00023125"/>
    </source>
</evidence>
<feature type="transmembrane region" description="Helical" evidence="7">
    <location>
        <begin position="560"/>
        <end position="580"/>
    </location>
</feature>
<organism evidence="9 10">
    <name type="scientific">Vigna unguiculata</name>
    <name type="common">Cowpea</name>
    <dbReference type="NCBI Taxonomy" id="3917"/>
    <lineage>
        <taxon>Eukaryota</taxon>
        <taxon>Viridiplantae</taxon>
        <taxon>Streptophyta</taxon>
        <taxon>Embryophyta</taxon>
        <taxon>Tracheophyta</taxon>
        <taxon>Spermatophyta</taxon>
        <taxon>Magnoliopsida</taxon>
        <taxon>eudicotyledons</taxon>
        <taxon>Gunneridae</taxon>
        <taxon>Pentapetalae</taxon>
        <taxon>rosids</taxon>
        <taxon>fabids</taxon>
        <taxon>Fabales</taxon>
        <taxon>Fabaceae</taxon>
        <taxon>Papilionoideae</taxon>
        <taxon>50 kb inversion clade</taxon>
        <taxon>NPAAA clade</taxon>
        <taxon>indigoferoid/millettioid clade</taxon>
        <taxon>Phaseoleae</taxon>
        <taxon>Vigna</taxon>
    </lineage>
</organism>
<accession>A0A4D6MI77</accession>
<evidence type="ECO:0000313" key="10">
    <source>
        <dbReference type="Proteomes" id="UP000501690"/>
    </source>
</evidence>
<evidence type="ECO:0000256" key="4">
    <source>
        <dbReference type="ARBA" id="ARBA00023163"/>
    </source>
</evidence>
<keyword evidence="7" id="KW-0812">Transmembrane</keyword>
<dbReference type="PANTHER" id="PTHR31744">
    <property type="entry name" value="PROTEIN CUP-SHAPED COTYLEDON 2-RELATED"/>
    <property type="match status" value="1"/>
</dbReference>
<dbReference type="Gramene" id="Vigun08g140300.2.v1.2">
    <property type="protein sequence ID" value="Vigun08g140300.2.v1.2"/>
    <property type="gene ID" value="Vigun08g140300.v1.2"/>
</dbReference>
<dbReference type="Proteomes" id="UP000501690">
    <property type="component" value="Linkage Group LG7"/>
</dbReference>
<keyword evidence="4" id="KW-0804">Transcription</keyword>
<feature type="transmembrane region" description="Helical" evidence="7">
    <location>
        <begin position="631"/>
        <end position="650"/>
    </location>
</feature>
<dbReference type="Pfam" id="PF02365">
    <property type="entry name" value="NAM"/>
    <property type="match status" value="1"/>
</dbReference>
<protein>
    <recommendedName>
        <fullName evidence="8">NAC domain-containing protein</fullName>
    </recommendedName>
</protein>
<dbReference type="InterPro" id="IPR003441">
    <property type="entry name" value="NAC-dom"/>
</dbReference>
<feature type="compositionally biased region" description="Acidic residues" evidence="6">
    <location>
        <begin position="456"/>
        <end position="466"/>
    </location>
</feature>
<comment type="subcellular location">
    <subcellularLocation>
        <location evidence="1">Nucleus</location>
    </subcellularLocation>
</comment>
<evidence type="ECO:0000256" key="2">
    <source>
        <dbReference type="ARBA" id="ARBA00023015"/>
    </source>
</evidence>
<keyword evidence="10" id="KW-1185">Reference proteome</keyword>
<evidence type="ECO:0000259" key="8">
    <source>
        <dbReference type="PROSITE" id="PS51005"/>
    </source>
</evidence>
<name>A0A4D6MI77_VIGUN</name>
<sequence length="653" mass="74268">MAPVLPPGFRFHPTDEELVAYYLKRKINGRTIELEIIPEVDLYKCEPWDLPGKSLLPGKDLEWYFFSPRDRKYPNGSRTNRATKSGYWKATGKDRKVNSKARSVGMKKTLVYYRGRAPHGSRTNWVMHEYRLDETECETASGLQDAYALCRVLKKTAVIPQKVEGHYVNVPNVNQITSDQSSSIELYSEGRGEDLVDSSNYFMSVDTCSPHNVGTETPLTIGGGMIRDHEKWSHFSSQDQIFSLPTSSYPNFGAIAYPPSKVDIALECARMQHRFVMPALEVDDFPQVGISELKMAQVSSSMQGSRTETDILQEILSVAQASQELINQSSYSQEWGGNDYYAPRDDDFSFMVGTNYNHSNEIMNSVRYADKAWEDANTRTIEIGDMDEEFKAERKVENLRWVGMSKEDLEKMEEQNIVPIEEISSFQTMMKENEVQESEQHSDMEHNNDFSLGFINDDEDPTDNFTEDGNKDDDYSSSPSFEVVEEIKVNRGMFVSTRQVAETFFQQTVPSKTVQVQLNTVMAHNHYVENAEAMVLIMEEQGSLRKVKAYVMGKLIKPSMTIASAFVFVFALVLMHYAFLKGEVKFWNETCCSNGGTIMKKTSESSQIMKWNESNDVWFIGIKSEKGLSAVLKKIGIFLTVSFALCAMWVNHT</sequence>
<dbReference type="AlphaFoldDB" id="A0A4D6MI77"/>
<keyword evidence="7" id="KW-1133">Transmembrane helix</keyword>